<proteinExistence type="predicted"/>
<dbReference type="EMBL" id="MVHP01000018">
    <property type="protein sequence ID" value="ORA64796.1"/>
    <property type="molecule type" value="Genomic_DNA"/>
</dbReference>
<feature type="domain" description="HTH tetR-type" evidence="5">
    <location>
        <begin position="17"/>
        <end position="77"/>
    </location>
</feature>
<dbReference type="PRINTS" id="PR00455">
    <property type="entry name" value="HTHTETR"/>
</dbReference>
<dbReference type="OrthoDB" id="4544397at2"/>
<dbReference type="GO" id="GO:0000976">
    <property type="term" value="F:transcription cis-regulatory region binding"/>
    <property type="evidence" value="ECO:0007669"/>
    <property type="project" value="TreeGrafter"/>
</dbReference>
<keyword evidence="2 4" id="KW-0238">DNA-binding</keyword>
<gene>
    <name evidence="6" type="ORF">BST23_16030</name>
</gene>
<keyword evidence="3" id="KW-0804">Transcription</keyword>
<dbReference type="InterPro" id="IPR009057">
    <property type="entry name" value="Homeodomain-like_sf"/>
</dbReference>
<dbReference type="PANTHER" id="PTHR30055:SF234">
    <property type="entry name" value="HTH-TYPE TRANSCRIPTIONAL REGULATOR BETI"/>
    <property type="match status" value="1"/>
</dbReference>
<protein>
    <submittedName>
        <fullName evidence="6">TetR family transcriptional regulator</fullName>
    </submittedName>
</protein>
<keyword evidence="1" id="KW-0805">Transcription regulation</keyword>
<dbReference type="Pfam" id="PF00440">
    <property type="entry name" value="TetR_N"/>
    <property type="match status" value="1"/>
</dbReference>
<dbReference type="AlphaFoldDB" id="A0A1X0CXB7"/>
<organism evidence="6 7">
    <name type="scientific">Mycolicibacterium elephantis</name>
    <dbReference type="NCBI Taxonomy" id="81858"/>
    <lineage>
        <taxon>Bacteria</taxon>
        <taxon>Bacillati</taxon>
        <taxon>Actinomycetota</taxon>
        <taxon>Actinomycetes</taxon>
        <taxon>Mycobacteriales</taxon>
        <taxon>Mycobacteriaceae</taxon>
        <taxon>Mycolicibacterium</taxon>
    </lineage>
</organism>
<evidence type="ECO:0000256" key="2">
    <source>
        <dbReference type="ARBA" id="ARBA00023125"/>
    </source>
</evidence>
<reference evidence="6 7" key="1">
    <citation type="submission" date="2017-02" db="EMBL/GenBank/DDBJ databases">
        <title>The new phylogeny of genus Mycobacterium.</title>
        <authorList>
            <person name="Tortoli E."/>
            <person name="Trovato A."/>
            <person name="Cirillo D.M."/>
        </authorList>
    </citation>
    <scope>NUCLEOTIDE SEQUENCE [LARGE SCALE GENOMIC DNA]</scope>
    <source>
        <strain evidence="6 7">FI-09383</strain>
    </source>
</reference>
<sequence>MATVVSTAASAREAKRLETRARLFDAAVAEIGRVGLGGADVSAIARAVGVARGTFYFHFPTKEHVLAELQHGEEARIVAKLEKRSSPPDLESALSDVVAEVLAAERRLGETIFREMLGLVFSTSRPTEAQLGEHPLAEYVLGVMTRAQHEGVLSASVQPRELTIIFLNGMFALLTTLATTAGARRRLLNQYVKTMVTGMEAL</sequence>
<evidence type="ECO:0000313" key="6">
    <source>
        <dbReference type="EMBL" id="ORA64796.1"/>
    </source>
</evidence>
<dbReference type="Proteomes" id="UP000192772">
    <property type="component" value="Unassembled WGS sequence"/>
</dbReference>
<evidence type="ECO:0000313" key="7">
    <source>
        <dbReference type="Proteomes" id="UP000192772"/>
    </source>
</evidence>
<dbReference type="RefSeq" id="WP_083043263.1">
    <property type="nucleotide sequence ID" value="NZ_MVHP01000018.1"/>
</dbReference>
<dbReference type="InterPro" id="IPR050109">
    <property type="entry name" value="HTH-type_TetR-like_transc_reg"/>
</dbReference>
<dbReference type="SUPFAM" id="SSF46689">
    <property type="entry name" value="Homeodomain-like"/>
    <property type="match status" value="1"/>
</dbReference>
<accession>A0A1X0CXB7</accession>
<evidence type="ECO:0000259" key="5">
    <source>
        <dbReference type="PROSITE" id="PS50977"/>
    </source>
</evidence>
<name>A0A1X0CXB7_9MYCO</name>
<evidence type="ECO:0000256" key="4">
    <source>
        <dbReference type="PROSITE-ProRule" id="PRU00335"/>
    </source>
</evidence>
<dbReference type="STRING" id="81858.BST23_16030"/>
<dbReference type="PROSITE" id="PS50977">
    <property type="entry name" value="HTH_TETR_2"/>
    <property type="match status" value="1"/>
</dbReference>
<evidence type="ECO:0000256" key="3">
    <source>
        <dbReference type="ARBA" id="ARBA00023163"/>
    </source>
</evidence>
<dbReference type="GO" id="GO:0003700">
    <property type="term" value="F:DNA-binding transcription factor activity"/>
    <property type="evidence" value="ECO:0007669"/>
    <property type="project" value="TreeGrafter"/>
</dbReference>
<dbReference type="PANTHER" id="PTHR30055">
    <property type="entry name" value="HTH-TYPE TRANSCRIPTIONAL REGULATOR RUTR"/>
    <property type="match status" value="1"/>
</dbReference>
<dbReference type="Gene3D" id="1.10.357.10">
    <property type="entry name" value="Tetracycline Repressor, domain 2"/>
    <property type="match status" value="1"/>
</dbReference>
<feature type="DNA-binding region" description="H-T-H motif" evidence="4">
    <location>
        <begin position="40"/>
        <end position="59"/>
    </location>
</feature>
<comment type="caution">
    <text evidence="6">The sequence shown here is derived from an EMBL/GenBank/DDBJ whole genome shotgun (WGS) entry which is preliminary data.</text>
</comment>
<evidence type="ECO:0000256" key="1">
    <source>
        <dbReference type="ARBA" id="ARBA00023015"/>
    </source>
</evidence>
<dbReference type="InterPro" id="IPR001647">
    <property type="entry name" value="HTH_TetR"/>
</dbReference>